<reference evidence="1 2" key="1">
    <citation type="submission" date="2016-10" db="EMBL/GenBank/DDBJ databases">
        <title>Reductive evolution of mitochondrial metabolism and differential evolution of invasion-related proteins in Cryptosporidium.</title>
        <authorList>
            <person name="Liu S."/>
            <person name="Roellig D.M."/>
            <person name="Guo Y."/>
            <person name="Li N."/>
            <person name="Frace M.A."/>
            <person name="Tang K."/>
            <person name="Zhang L."/>
            <person name="Feng Y."/>
            <person name="Xiao L."/>
        </authorList>
    </citation>
    <scope>NUCLEOTIDE SEQUENCE [LARGE SCALE GENOMIC DNA]</scope>
    <source>
        <strain evidence="1">39726</strain>
    </source>
</reference>
<dbReference type="Proteomes" id="UP000186176">
    <property type="component" value="Unassembled WGS sequence"/>
</dbReference>
<comment type="caution">
    <text evidence="1">The sequence shown here is derived from an EMBL/GenBank/DDBJ whole genome shotgun (WGS) entry which is preliminary data.</text>
</comment>
<dbReference type="EMBL" id="LRBP01000001">
    <property type="protein sequence ID" value="OII75485.1"/>
    <property type="molecule type" value="Genomic_DNA"/>
</dbReference>
<dbReference type="RefSeq" id="XP_028876492.1">
    <property type="nucleotide sequence ID" value="XM_029019018.1"/>
</dbReference>
<accession>A0A1J4MRG4</accession>
<evidence type="ECO:0000313" key="1">
    <source>
        <dbReference type="EMBL" id="OII75485.1"/>
    </source>
</evidence>
<name>A0A1J4MRG4_9CRYT</name>
<keyword evidence="2" id="KW-1185">Reference proteome</keyword>
<sequence length="1056" mass="123981">MHMKKRRKSDSDQSFEPNKSIALDSQINSNVFNDWNTEITVITERLRDELDTKVSHLYEGIGKDLEINIFDYSQNEDEYYLGLLKNTNIENNIKKIIDCLERYKESLKLEKEKNKDSNILENLRKNLSKCYSKFASQKYIKDGEFTIKNWTYFLPILLSNSISEIEISVILDKLPTIVKFLIKSIRKYQLSTGKCISVETIDTINMYRSILNEFEKISKMYNDIHNLTIERMVMEVHDPFTLYIKNTMNYIDKTKLSLSFIPFKFGEEHIEMQKSSMTNFSLDFSYKPFDTLYMIYGSNISSLGVFGSNYLNRRMNLDNLWQLSIFKNQSISLILNTNRDRNEKYEDFDIEKLDSFIGSLGYGYSSFDSLKLMNPRPELNKRLSNNMLRLQISKKVYKKYNKEMDPNTKVKHSICLNPLIQKFTGTDLVTEDNQKFGFKDFSKFPSIPNKEPERAELIFSKEVKSEDKKIPLGFISTVKEKKHGNRELELVILDVKECSNYIMNQNKSSTARNLRFEEYGLFWKTNPGKDGIYSFKMTPLRSCNASIHHSIRFKSHLYYSRFLFEQLVNSNWKKRIITKNKKYYKLSSLVNGGFLSKSQRETVNKISKIILNNGLWENFSDIVPKLLTGTDKKINDHDLDEWEDFDENDEFDKEMSKLSSESRNSSTLKSSEFYGKYLKLNSKNYKLISKRCQKMLAKYIFKEYPRFLTQYFKIRKEWKEHNKNEVQKRNKQNVNNSSRLQLDIIGYSGEKNLKAQFSNFENLNIKHEPNELKTANIQDPQVLHLIKLEKKEGQNALSVLPKFDSKLPLNQIYKLENFISTELFSNIKVEWTKNTSNIYSSQLNNFSKMLLINLNNSSVLNSKLKSFFLKMIIYINWLIYLINNSNKSFGGSRAVQKCLQASLDSQSNNQNSKYQNNLRIPIEFCNWIIDSFMSKYQTESLQTRFSFSTAGENKLFVTILWLSNFVNSHSHNINYTDYNGDHFDLPEFLPSSEPPPIEFSNLLLQDLKDKFTKKFRSIAHAMGFRSTSPPPARFKSKNYMIPPNVTNVILNEFPRL</sequence>
<dbReference type="OrthoDB" id="341784at2759"/>
<evidence type="ECO:0000313" key="2">
    <source>
        <dbReference type="Proteomes" id="UP000186176"/>
    </source>
</evidence>
<proteinExistence type="predicted"/>
<dbReference type="GeneID" id="39978797"/>
<protein>
    <submittedName>
        <fullName evidence="1">Uncharacterized protein</fullName>
    </submittedName>
</protein>
<dbReference type="VEuPathDB" id="CryptoDB:cubi_02006"/>
<organism evidence="1 2">
    <name type="scientific">Cryptosporidium ubiquitum</name>
    <dbReference type="NCBI Taxonomy" id="857276"/>
    <lineage>
        <taxon>Eukaryota</taxon>
        <taxon>Sar</taxon>
        <taxon>Alveolata</taxon>
        <taxon>Apicomplexa</taxon>
        <taxon>Conoidasida</taxon>
        <taxon>Coccidia</taxon>
        <taxon>Eucoccidiorida</taxon>
        <taxon>Eimeriorina</taxon>
        <taxon>Cryptosporidiidae</taxon>
        <taxon>Cryptosporidium</taxon>
    </lineage>
</organism>
<dbReference type="AlphaFoldDB" id="A0A1J4MRG4"/>
<gene>
    <name evidence="1" type="ORF">cubi_02006</name>
</gene>